<accession>A0ACC6PN17</accession>
<protein>
    <submittedName>
        <fullName evidence="1">Uncharacterized protein</fullName>
    </submittedName>
</protein>
<evidence type="ECO:0000313" key="1">
    <source>
        <dbReference type="EMBL" id="MEJ8632695.1"/>
    </source>
</evidence>
<reference evidence="1" key="1">
    <citation type="submission" date="2024-03" db="EMBL/GenBank/DDBJ databases">
        <title>Novel Streptomyces species of biotechnological and ecological value are a feature of Machair soil.</title>
        <authorList>
            <person name="Prole J.R."/>
            <person name="Goodfellow M."/>
            <person name="Allenby N."/>
            <person name="Ward A.C."/>
        </authorList>
    </citation>
    <scope>NUCLEOTIDE SEQUENCE</scope>
    <source>
        <strain evidence="1">MS2.AVA.5</strain>
    </source>
</reference>
<keyword evidence="2" id="KW-1185">Reference proteome</keyword>
<dbReference type="Proteomes" id="UP001377168">
    <property type="component" value="Unassembled WGS sequence"/>
</dbReference>
<evidence type="ECO:0000313" key="2">
    <source>
        <dbReference type="Proteomes" id="UP001377168"/>
    </source>
</evidence>
<organism evidence="1 2">
    <name type="scientific">Streptomyces achmelvichensis</name>
    <dbReference type="NCBI Taxonomy" id="3134111"/>
    <lineage>
        <taxon>Bacteria</taxon>
        <taxon>Bacillati</taxon>
        <taxon>Actinomycetota</taxon>
        <taxon>Actinomycetes</taxon>
        <taxon>Kitasatosporales</taxon>
        <taxon>Streptomycetaceae</taxon>
        <taxon>Streptomyces</taxon>
    </lineage>
</organism>
<proteinExistence type="predicted"/>
<sequence>MSAGVLLAGMNGSTAAPVPAVAPVTLTIGAPATYVMYSADEGAKALNNSFTVPVGVTGKGGAEARNIKLTIDVSALSGTARLGNSHCKRHNQVFTCDYGSPNDGESMTPFTISGVDGVKPGDGGTITYTASADNASAVTATTRMQVGGPLLDLREHPPVHGVRPGGTVRITPAFANHSRYAADKGVSMKIHSSHRGLTFAREHDNCFYNSGAPGARSDSAWCVFPEPVVPGTAYALSTPLAATAGTSVLADALVYEVSSQPARDADHTVRGKGAPLTLTRVADEGFGVQRSPNRVVEVRTTQQADYRPVTGTVTGRVGDTVRVALGVHNEGPGDPGDEPGRFEVIPPEGTTVTSIPYVSDDNGPDWVCDRPKKPSKAFVCDLGADSFAWLAPGRETTIEFHIRIDKKVAGARGRIRAVGAFDRTHTNDTAAILVDAKPAPPRSPLIWVAAAGTVVVAGAAWLLIRRRIRRS</sequence>
<comment type="caution">
    <text evidence="1">The sequence shown here is derived from an EMBL/GenBank/DDBJ whole genome shotgun (WGS) entry which is preliminary data.</text>
</comment>
<gene>
    <name evidence="1" type="ORF">WKI67_04730</name>
</gene>
<name>A0ACC6PN17_9ACTN</name>
<dbReference type="EMBL" id="JBBKAJ010000022">
    <property type="protein sequence ID" value="MEJ8632695.1"/>
    <property type="molecule type" value="Genomic_DNA"/>
</dbReference>